<organism evidence="3 4">
    <name type="scientific">Slackia exigua (strain ATCC 700122 / DSM 15923 / CIP 105133 / JCM 11022 / KCTC 5966 / S-7)</name>
    <dbReference type="NCBI Taxonomy" id="649764"/>
    <lineage>
        <taxon>Bacteria</taxon>
        <taxon>Bacillati</taxon>
        <taxon>Actinomycetota</taxon>
        <taxon>Coriobacteriia</taxon>
        <taxon>Eggerthellales</taxon>
        <taxon>Eggerthellaceae</taxon>
        <taxon>Slackia</taxon>
    </lineage>
</organism>
<name>D0WIC1_SLAES</name>
<evidence type="ECO:0008006" key="5">
    <source>
        <dbReference type="Google" id="ProtNLM"/>
    </source>
</evidence>
<keyword evidence="4" id="KW-1185">Reference proteome</keyword>
<feature type="region of interest" description="Disordered" evidence="1">
    <location>
        <begin position="94"/>
        <end position="113"/>
    </location>
</feature>
<dbReference type="AlphaFoldDB" id="D0WIC1"/>
<evidence type="ECO:0000313" key="4">
    <source>
        <dbReference type="Proteomes" id="UP000006001"/>
    </source>
</evidence>
<reference evidence="3" key="1">
    <citation type="submission" date="2009-10" db="EMBL/GenBank/DDBJ databases">
        <authorList>
            <person name="Weinstock G."/>
            <person name="Sodergren E."/>
            <person name="Clifton S."/>
            <person name="Fulton L."/>
            <person name="Fulton B."/>
            <person name="Courtney L."/>
            <person name="Fronick C."/>
            <person name="Harrison M."/>
            <person name="Strong C."/>
            <person name="Farmer C."/>
            <person name="Delahaunty K."/>
            <person name="Markovic C."/>
            <person name="Hall O."/>
            <person name="Minx P."/>
            <person name="Tomlinson C."/>
            <person name="Mitreva M."/>
            <person name="Nelson J."/>
            <person name="Hou S."/>
            <person name="Wollam A."/>
            <person name="Pepin K.H."/>
            <person name="Johnson M."/>
            <person name="Bhonagiri V."/>
            <person name="Nash W.E."/>
            <person name="Warren W."/>
            <person name="Chinwalla A."/>
            <person name="Mardis E.R."/>
            <person name="Wilson R.K."/>
        </authorList>
    </citation>
    <scope>NUCLEOTIDE SEQUENCE [LARGE SCALE GENOMIC DNA]</scope>
    <source>
        <strain evidence="3">ATCC 700122</strain>
    </source>
</reference>
<dbReference type="GeneID" id="85008292"/>
<comment type="caution">
    <text evidence="3">The sequence shown here is derived from an EMBL/GenBank/DDBJ whole genome shotgun (WGS) entry which is preliminary data.</text>
</comment>
<keyword evidence="2" id="KW-0812">Transmembrane</keyword>
<accession>D0WIC1</accession>
<feature type="transmembrane region" description="Helical" evidence="2">
    <location>
        <begin position="254"/>
        <end position="273"/>
    </location>
</feature>
<dbReference type="STRING" id="649764.HMPREF0762_01596"/>
<dbReference type="PANTHER" id="PTHR40076:SF1">
    <property type="entry name" value="MEMBRANE PROTEIN"/>
    <property type="match status" value="1"/>
</dbReference>
<dbReference type="eggNOG" id="COG5523">
    <property type="taxonomic scope" value="Bacteria"/>
</dbReference>
<protein>
    <recommendedName>
        <fullName evidence="5">DUF975 family protein</fullName>
    </recommendedName>
</protein>
<sequence length="303" mass="32721">MWTRRDLKAKGKATFKANYWKTVFVALILAIACGGGAYSAGGMPSNPAVGESLMADGITSVGAVEDGTAADTSDGAAADTAAVADGGMARENASASDADLASTNDGSATETTDGLTDEERSLLLRSLLYAGIIIGVVVVAFAILLQAFVANPVEVGVRRFFVRNLNDAARVKEVAFGFDHSYLNIVKTMILRDVFIFLWTLVLVVPGIVKLYQYRMVSYLLTEKPDMAWREALDESRRMMQGQKWRTFVLDLSFIGWEILSIPTFGLLSVLYVEPYRGMTNAALFEALRYGEGMPAAAEIPAA</sequence>
<feature type="transmembrane region" description="Helical" evidence="2">
    <location>
        <begin position="127"/>
        <end position="149"/>
    </location>
</feature>
<dbReference type="PROSITE" id="PS51257">
    <property type="entry name" value="PROKAR_LIPOPROTEIN"/>
    <property type="match status" value="1"/>
</dbReference>
<dbReference type="PANTHER" id="PTHR40076">
    <property type="entry name" value="MEMBRANE PROTEIN-RELATED"/>
    <property type="match status" value="1"/>
</dbReference>
<dbReference type="EMBL" id="ACUX02000016">
    <property type="protein sequence ID" value="EEZ60788.1"/>
    <property type="molecule type" value="Genomic_DNA"/>
</dbReference>
<dbReference type="HOGENOM" id="CLU_045673_0_0_11"/>
<keyword evidence="2" id="KW-1133">Transmembrane helix</keyword>
<evidence type="ECO:0000256" key="2">
    <source>
        <dbReference type="SAM" id="Phobius"/>
    </source>
</evidence>
<dbReference type="Proteomes" id="UP000006001">
    <property type="component" value="Unassembled WGS sequence"/>
</dbReference>
<dbReference type="RefSeq" id="WP_006362857.1">
    <property type="nucleotide sequence ID" value="NZ_GG700631.1"/>
</dbReference>
<dbReference type="OrthoDB" id="9784844at2"/>
<feature type="compositionally biased region" description="Polar residues" evidence="1">
    <location>
        <begin position="101"/>
        <end position="113"/>
    </location>
</feature>
<dbReference type="Pfam" id="PF06161">
    <property type="entry name" value="DUF975"/>
    <property type="match status" value="1"/>
</dbReference>
<evidence type="ECO:0000256" key="1">
    <source>
        <dbReference type="SAM" id="MobiDB-lite"/>
    </source>
</evidence>
<keyword evidence="2" id="KW-0472">Membrane</keyword>
<dbReference type="InterPro" id="IPR010380">
    <property type="entry name" value="DUF975"/>
</dbReference>
<gene>
    <name evidence="3" type="ORF">HMPREF0762_01596</name>
</gene>
<proteinExistence type="predicted"/>
<evidence type="ECO:0000313" key="3">
    <source>
        <dbReference type="EMBL" id="EEZ60788.1"/>
    </source>
</evidence>
<feature type="transmembrane region" description="Helical" evidence="2">
    <location>
        <begin position="194"/>
        <end position="212"/>
    </location>
</feature>